<feature type="region of interest" description="Disordered" evidence="1">
    <location>
        <begin position="120"/>
        <end position="139"/>
    </location>
</feature>
<dbReference type="Proteomes" id="UP000002350">
    <property type="component" value="Chromosome"/>
</dbReference>
<protein>
    <submittedName>
        <fullName evidence="2">Uncharacterized protein</fullName>
    </submittedName>
</protein>
<sequence length="178" mass="19074">MPPIKGHSKLTLAILLVVLLCQFFPMGSAFSVQYPSGKHPMGKNVSHHHSHGDSANRPGNYVLITSTSTSNSNSNSNSTSAPYALNPPHSHHHGPLVFNAGQPAPLANDMASVELTIASMSSASGEGEHEHSNHSYTQSHPPCDSIFIASFFQSEILLDDDISYLNCRYAPPIPPPHA</sequence>
<evidence type="ECO:0000313" key="2">
    <source>
        <dbReference type="EMBL" id="BAJ02410.1"/>
    </source>
</evidence>
<dbReference type="eggNOG" id="ENOG502ZUB0">
    <property type="taxonomic scope" value="Bacteria"/>
</dbReference>
<gene>
    <name evidence="2" type="ordered locus">SVI_2439</name>
</gene>
<organism evidence="2 3">
    <name type="scientific">Shewanella violacea (strain JCM 10179 / CIP 106290 / LMG 19151 / DSS12)</name>
    <dbReference type="NCBI Taxonomy" id="637905"/>
    <lineage>
        <taxon>Bacteria</taxon>
        <taxon>Pseudomonadati</taxon>
        <taxon>Pseudomonadota</taxon>
        <taxon>Gammaproteobacteria</taxon>
        <taxon>Alteromonadales</taxon>
        <taxon>Shewanellaceae</taxon>
        <taxon>Shewanella</taxon>
    </lineage>
</organism>
<dbReference type="HOGENOM" id="CLU_129314_0_0_6"/>
<dbReference type="KEGG" id="svo:SVI_2439"/>
<name>D4ZL61_SHEVD</name>
<dbReference type="EMBL" id="AP011177">
    <property type="protein sequence ID" value="BAJ02410.1"/>
    <property type="molecule type" value="Genomic_DNA"/>
</dbReference>
<dbReference type="STRING" id="637905.SVI_2439"/>
<dbReference type="AlphaFoldDB" id="D4ZL61"/>
<reference evidence="3" key="1">
    <citation type="journal article" date="2010" name="Mol. Biosyst.">
        <title>Complete genome sequence and comparative analysis of Shewanella violacea, a psychrophilic and piezophilic bacterium from deep sea floor sediments.</title>
        <authorList>
            <person name="Aono E."/>
            <person name="Baba T."/>
            <person name="Ara T."/>
            <person name="Nishi T."/>
            <person name="Nakamichi T."/>
            <person name="Inamoto E."/>
            <person name="Toyonaga H."/>
            <person name="Hasegawa M."/>
            <person name="Takai Y."/>
            <person name="Okumura Y."/>
            <person name="Baba M."/>
            <person name="Tomita M."/>
            <person name="Kato C."/>
            <person name="Oshima T."/>
            <person name="Nakasone K."/>
            <person name="Mori H."/>
        </authorList>
    </citation>
    <scope>NUCLEOTIDE SEQUENCE [LARGE SCALE GENOMIC DNA]</scope>
    <source>
        <strain evidence="3">JCM 10179 / CIP 106290 / LMG 19151 / DSS12</strain>
    </source>
</reference>
<feature type="region of interest" description="Disordered" evidence="1">
    <location>
        <begin position="40"/>
        <end position="86"/>
    </location>
</feature>
<accession>D4ZL61</accession>
<evidence type="ECO:0000313" key="3">
    <source>
        <dbReference type="Proteomes" id="UP000002350"/>
    </source>
</evidence>
<keyword evidence="3" id="KW-1185">Reference proteome</keyword>
<proteinExistence type="predicted"/>
<evidence type="ECO:0000256" key="1">
    <source>
        <dbReference type="SAM" id="MobiDB-lite"/>
    </source>
</evidence>
<feature type="compositionally biased region" description="Low complexity" evidence="1">
    <location>
        <begin position="65"/>
        <end position="80"/>
    </location>
</feature>